<evidence type="ECO:0000256" key="1">
    <source>
        <dbReference type="SAM" id="MobiDB-lite"/>
    </source>
</evidence>
<feature type="compositionally biased region" description="Basic and acidic residues" evidence="1">
    <location>
        <begin position="221"/>
        <end position="231"/>
    </location>
</feature>
<reference evidence="2" key="1">
    <citation type="submission" date="2022-10" db="EMBL/GenBank/DDBJ databases">
        <title>Culturing micro-colonial fungi from biological soil crusts in the Mojave desert and describing Neophaeococcomyces mojavensis, and introducing the new genera and species Taxawa tesnikishii.</title>
        <authorList>
            <person name="Kurbessoian T."/>
            <person name="Stajich J.E."/>
        </authorList>
    </citation>
    <scope>NUCLEOTIDE SEQUENCE</scope>
    <source>
        <strain evidence="2">TK_41</strain>
    </source>
</reference>
<accession>A0AA39CH46</accession>
<dbReference type="Proteomes" id="UP001172673">
    <property type="component" value="Unassembled WGS sequence"/>
</dbReference>
<comment type="caution">
    <text evidence="2">The sequence shown here is derived from an EMBL/GenBank/DDBJ whole genome shotgun (WGS) entry which is preliminary data.</text>
</comment>
<dbReference type="EMBL" id="JAPDRK010000010">
    <property type="protein sequence ID" value="KAJ9608037.1"/>
    <property type="molecule type" value="Genomic_DNA"/>
</dbReference>
<protein>
    <submittedName>
        <fullName evidence="2">Uncharacterized protein</fullName>
    </submittedName>
</protein>
<keyword evidence="3" id="KW-1185">Reference proteome</keyword>
<evidence type="ECO:0000313" key="3">
    <source>
        <dbReference type="Proteomes" id="UP001172673"/>
    </source>
</evidence>
<sequence length="529" mass="59815">MRAPFPLILPDSPSIIEDDLSSDVLASAELRRMSASYNNLRGLAQHQAKSSPATPLLPSPIRRDFSRSSEAYFKFHNPREQPATPASYDDSLDSLTILSYYCDDLADHSLQPGEESLKQFPSDRATIEDDNLSSASESMPVTPLQQQHCPTFYTDESDWLANTTSHDERLRRFKSRYYQVVQQPCQGAHTEDSENKVMTATMLVGPGKPKLVHIQRPPSRTRTEQPCERHPPPSTPKQAPEEVSAFSPYETPYDEPPRIDSVFTDGMRAANEINSCAPSPLALPKRSRSSRSDSIFSAWQRFYSLADPFEGSPRRSRSDRSFRVTEKRWAMRASPDIDVQAFREASPTTRSATWSRCRKLERVLHTVSRAIDDFPDDMLRLDSPAIVELRNPQISAQMYIETLQQIFPDAPSPLLSAMTAWIIVDLYFSRFKAQPLSVERYTEQAAASNDSLYRIPDKAREMLGIGIPDVASMRLNEYALRRVATTVQVSIGGIGQRLVEVLRGSWDEDIWRSLRVLVDVIESSPQLWA</sequence>
<dbReference type="AlphaFoldDB" id="A0AA39CH46"/>
<evidence type="ECO:0000313" key="2">
    <source>
        <dbReference type="EMBL" id="KAJ9608037.1"/>
    </source>
</evidence>
<organism evidence="2 3">
    <name type="scientific">Cladophialophora chaetospira</name>
    <dbReference type="NCBI Taxonomy" id="386627"/>
    <lineage>
        <taxon>Eukaryota</taxon>
        <taxon>Fungi</taxon>
        <taxon>Dikarya</taxon>
        <taxon>Ascomycota</taxon>
        <taxon>Pezizomycotina</taxon>
        <taxon>Eurotiomycetes</taxon>
        <taxon>Chaetothyriomycetidae</taxon>
        <taxon>Chaetothyriales</taxon>
        <taxon>Herpotrichiellaceae</taxon>
        <taxon>Cladophialophora</taxon>
    </lineage>
</organism>
<name>A0AA39CH46_9EURO</name>
<feature type="region of interest" description="Disordered" evidence="1">
    <location>
        <begin position="216"/>
        <end position="242"/>
    </location>
</feature>
<proteinExistence type="predicted"/>
<gene>
    <name evidence="2" type="ORF">H2200_007025</name>
</gene>